<dbReference type="EMBL" id="AZJI01000004">
    <property type="protein sequence ID" value="ETD24159.1"/>
    <property type="molecule type" value="Genomic_DNA"/>
</dbReference>
<accession>V8C9X3</accession>
<dbReference type="RefSeq" id="WP_023927630.1">
    <property type="nucleotide sequence ID" value="NZ_KI669454.1"/>
</dbReference>
<dbReference type="Proteomes" id="UP000018731">
    <property type="component" value="Unassembled WGS sequence"/>
</dbReference>
<evidence type="ECO:0008006" key="3">
    <source>
        <dbReference type="Google" id="ProtNLM"/>
    </source>
</evidence>
<sequence>MWEELNNGLEVLEGDPVKKWCEIMLNASPTLATKELEKLLEMLATYELAYEESGGDLRKFVHSNKESIEAKKRDIALHSSAKILSENE</sequence>
<name>V8C9X3_9HELI</name>
<dbReference type="InterPro" id="IPR018563">
    <property type="entry name" value="DUF2018"/>
</dbReference>
<dbReference type="PATRIC" id="fig|1357400.3.peg.1252"/>
<evidence type="ECO:0000313" key="2">
    <source>
        <dbReference type="Proteomes" id="UP000018731"/>
    </source>
</evidence>
<reference evidence="1 2" key="1">
    <citation type="journal article" date="2014" name="Genome Announc.">
        <title>Draft genome sequences of six enterohepatic helicobacter species isolated from humans and one from rhesus macaques.</title>
        <authorList>
            <person name="Shen Z."/>
            <person name="Sheh A."/>
            <person name="Young S.K."/>
            <person name="Abouelliel A."/>
            <person name="Ward D.V."/>
            <person name="Earl A.M."/>
            <person name="Fox J.G."/>
        </authorList>
    </citation>
    <scope>NUCLEOTIDE SEQUENCE [LARGE SCALE GENOMIC DNA]</scope>
    <source>
        <strain evidence="1 2">MIT 99-5501</strain>
    </source>
</reference>
<dbReference type="OrthoDB" id="5327906at2"/>
<dbReference type="AlphaFoldDB" id="V8C9X3"/>
<dbReference type="Pfam" id="PF09442">
    <property type="entry name" value="DUF2018"/>
    <property type="match status" value="1"/>
</dbReference>
<dbReference type="STRING" id="1357400.HMPREF2086_00907"/>
<comment type="caution">
    <text evidence="1">The sequence shown here is derived from an EMBL/GenBank/DDBJ whole genome shotgun (WGS) entry which is preliminary data.</text>
</comment>
<dbReference type="InterPro" id="IPR023126">
    <property type="entry name" value="HP0242-like_sf"/>
</dbReference>
<gene>
    <name evidence="1" type="ORF">HMPREF2086_00907</name>
</gene>
<dbReference type="SUPFAM" id="SSF158752">
    <property type="entry name" value="HP0242-like"/>
    <property type="match status" value="1"/>
</dbReference>
<dbReference type="Gene3D" id="1.10.3350.10">
    <property type="entry name" value="HP0242-like domain"/>
    <property type="match status" value="1"/>
</dbReference>
<proteinExistence type="predicted"/>
<dbReference type="HOGENOM" id="CLU_182084_1_0_7"/>
<keyword evidence="2" id="KW-1185">Reference proteome</keyword>
<organism evidence="1 2">
    <name type="scientific">Helicobacter macacae MIT 99-5501</name>
    <dbReference type="NCBI Taxonomy" id="1357400"/>
    <lineage>
        <taxon>Bacteria</taxon>
        <taxon>Pseudomonadati</taxon>
        <taxon>Campylobacterota</taxon>
        <taxon>Epsilonproteobacteria</taxon>
        <taxon>Campylobacterales</taxon>
        <taxon>Helicobacteraceae</taxon>
        <taxon>Helicobacter</taxon>
    </lineage>
</organism>
<evidence type="ECO:0000313" key="1">
    <source>
        <dbReference type="EMBL" id="ETD24159.1"/>
    </source>
</evidence>
<protein>
    <recommendedName>
        <fullName evidence="3">DUF2018 domain-containing protein</fullName>
    </recommendedName>
</protein>